<evidence type="ECO:0000313" key="2">
    <source>
        <dbReference type="EnsemblPlants" id="TuG1812G0700000206.01.T02.cds391613"/>
    </source>
</evidence>
<feature type="compositionally biased region" description="Pro residues" evidence="1">
    <location>
        <begin position="41"/>
        <end position="54"/>
    </location>
</feature>
<sequence length="124" mass="14067">MIPYTHLMYHHPTYQHPLAMEEPQTDSAPHIPCPCPHPCPRLRRPPPSPRPLPPNTHERTNKGNNNYMVIWKYGYIKHQVKQSYNSRCMRQLGAGCGAGGSGFRGTHAGTGAVGETRRRRRVVF</sequence>
<dbReference type="Gramene" id="TuG1812G0700000206.01.T02">
    <property type="protein sequence ID" value="TuG1812G0700000206.01.T02.cds391613"/>
    <property type="gene ID" value="TuG1812G0700000206.01"/>
</dbReference>
<evidence type="ECO:0000256" key="1">
    <source>
        <dbReference type="SAM" id="MobiDB-lite"/>
    </source>
</evidence>
<reference evidence="2" key="2">
    <citation type="submission" date="2018-03" db="EMBL/GenBank/DDBJ databases">
        <title>The Triticum urartu genome reveals the dynamic nature of wheat genome evolution.</title>
        <authorList>
            <person name="Ling H."/>
            <person name="Ma B."/>
            <person name="Shi X."/>
            <person name="Liu H."/>
            <person name="Dong L."/>
            <person name="Sun H."/>
            <person name="Cao Y."/>
            <person name="Gao Q."/>
            <person name="Zheng S."/>
            <person name="Li Y."/>
            <person name="Yu Y."/>
            <person name="Du H."/>
            <person name="Qi M."/>
            <person name="Li Y."/>
            <person name="Yu H."/>
            <person name="Cui Y."/>
            <person name="Wang N."/>
            <person name="Chen C."/>
            <person name="Wu H."/>
            <person name="Zhao Y."/>
            <person name="Zhang J."/>
            <person name="Li Y."/>
            <person name="Zhou W."/>
            <person name="Zhang B."/>
            <person name="Hu W."/>
            <person name="Eijk M."/>
            <person name="Tang J."/>
            <person name="Witsenboer H."/>
            <person name="Zhao S."/>
            <person name="Li Z."/>
            <person name="Zhang A."/>
            <person name="Wang D."/>
            <person name="Liang C."/>
        </authorList>
    </citation>
    <scope>NUCLEOTIDE SEQUENCE [LARGE SCALE GENOMIC DNA]</scope>
    <source>
        <strain evidence="2">cv. G1812</strain>
    </source>
</reference>
<reference evidence="3" key="1">
    <citation type="journal article" date="2013" name="Nature">
        <title>Draft genome of the wheat A-genome progenitor Triticum urartu.</title>
        <authorList>
            <person name="Ling H.Q."/>
            <person name="Zhao S."/>
            <person name="Liu D."/>
            <person name="Wang J."/>
            <person name="Sun H."/>
            <person name="Zhang C."/>
            <person name="Fan H."/>
            <person name="Li D."/>
            <person name="Dong L."/>
            <person name="Tao Y."/>
            <person name="Gao C."/>
            <person name="Wu H."/>
            <person name="Li Y."/>
            <person name="Cui Y."/>
            <person name="Guo X."/>
            <person name="Zheng S."/>
            <person name="Wang B."/>
            <person name="Yu K."/>
            <person name="Liang Q."/>
            <person name="Yang W."/>
            <person name="Lou X."/>
            <person name="Chen J."/>
            <person name="Feng M."/>
            <person name="Jian J."/>
            <person name="Zhang X."/>
            <person name="Luo G."/>
            <person name="Jiang Y."/>
            <person name="Liu J."/>
            <person name="Wang Z."/>
            <person name="Sha Y."/>
            <person name="Zhang B."/>
            <person name="Wu H."/>
            <person name="Tang D."/>
            <person name="Shen Q."/>
            <person name="Xue P."/>
            <person name="Zou S."/>
            <person name="Wang X."/>
            <person name="Liu X."/>
            <person name="Wang F."/>
            <person name="Yang Y."/>
            <person name="An X."/>
            <person name="Dong Z."/>
            <person name="Zhang K."/>
            <person name="Zhang X."/>
            <person name="Luo M.C."/>
            <person name="Dvorak J."/>
            <person name="Tong Y."/>
            <person name="Wang J."/>
            <person name="Yang H."/>
            <person name="Li Z."/>
            <person name="Wang D."/>
            <person name="Zhang A."/>
            <person name="Wang J."/>
        </authorList>
    </citation>
    <scope>NUCLEOTIDE SEQUENCE</scope>
    <source>
        <strain evidence="3">cv. G1812</strain>
    </source>
</reference>
<dbReference type="AlphaFoldDB" id="A0A8R7V2J5"/>
<dbReference type="Proteomes" id="UP000015106">
    <property type="component" value="Chromosome 7"/>
</dbReference>
<reference evidence="2" key="3">
    <citation type="submission" date="2022-06" db="UniProtKB">
        <authorList>
            <consortium name="EnsemblPlants"/>
        </authorList>
    </citation>
    <scope>IDENTIFICATION</scope>
</reference>
<feature type="region of interest" description="Disordered" evidence="1">
    <location>
        <begin position="41"/>
        <end position="63"/>
    </location>
</feature>
<organism evidence="2 3">
    <name type="scientific">Triticum urartu</name>
    <name type="common">Red wild einkorn</name>
    <name type="synonym">Crithodium urartu</name>
    <dbReference type="NCBI Taxonomy" id="4572"/>
    <lineage>
        <taxon>Eukaryota</taxon>
        <taxon>Viridiplantae</taxon>
        <taxon>Streptophyta</taxon>
        <taxon>Embryophyta</taxon>
        <taxon>Tracheophyta</taxon>
        <taxon>Spermatophyta</taxon>
        <taxon>Magnoliopsida</taxon>
        <taxon>Liliopsida</taxon>
        <taxon>Poales</taxon>
        <taxon>Poaceae</taxon>
        <taxon>BOP clade</taxon>
        <taxon>Pooideae</taxon>
        <taxon>Triticodae</taxon>
        <taxon>Triticeae</taxon>
        <taxon>Triticinae</taxon>
        <taxon>Triticum</taxon>
    </lineage>
</organism>
<protein>
    <submittedName>
        <fullName evidence="2">Uncharacterized protein</fullName>
    </submittedName>
</protein>
<proteinExistence type="predicted"/>
<dbReference type="EnsemblPlants" id="TuG1812G0700000206.01.T02">
    <property type="protein sequence ID" value="TuG1812G0700000206.01.T02.cds391613"/>
    <property type="gene ID" value="TuG1812G0700000206.01"/>
</dbReference>
<keyword evidence="3" id="KW-1185">Reference proteome</keyword>
<name>A0A8R7V2J5_TRIUA</name>
<feature type="region of interest" description="Disordered" evidence="1">
    <location>
        <begin position="104"/>
        <end position="124"/>
    </location>
</feature>
<accession>A0A8R7V2J5</accession>
<evidence type="ECO:0000313" key="3">
    <source>
        <dbReference type="Proteomes" id="UP000015106"/>
    </source>
</evidence>